<proteinExistence type="predicted"/>
<sequence length="227" mass="24562">MQSLLKLCPPALRGSFAFSSRIAASKDHISMVAVCDAEPGALLPEQYDALLSDLPEGALASPTVTELLGVEYLSPAPESALRQPYAQVKGGTYRMNGRNLLTLPVSVPRRCETPLNVHFLVDTASPHTYFTATAQAALNIDASKLSAYHAKINGVPLYVYDSDADRLVTDAHGKQQWVPSHFSGVNVLGMSFLERARALLEVSWVDGPSVTLKFPLLMLPTKAEEPD</sequence>
<protein>
    <submittedName>
        <fullName evidence="1">Uncharacterized protein</fullName>
    </submittedName>
</protein>
<evidence type="ECO:0000313" key="2">
    <source>
        <dbReference type="Proteomes" id="UP001465755"/>
    </source>
</evidence>
<name>A0AAW1NT49_9CHLO</name>
<dbReference type="EMBL" id="JALJOQ010000147">
    <property type="protein sequence ID" value="KAK9793728.1"/>
    <property type="molecule type" value="Genomic_DNA"/>
</dbReference>
<organism evidence="1 2">
    <name type="scientific">Symbiochloris irregularis</name>
    <dbReference type="NCBI Taxonomy" id="706552"/>
    <lineage>
        <taxon>Eukaryota</taxon>
        <taxon>Viridiplantae</taxon>
        <taxon>Chlorophyta</taxon>
        <taxon>core chlorophytes</taxon>
        <taxon>Trebouxiophyceae</taxon>
        <taxon>Trebouxiales</taxon>
        <taxon>Trebouxiaceae</taxon>
        <taxon>Symbiochloris</taxon>
    </lineage>
</organism>
<keyword evidence="2" id="KW-1185">Reference proteome</keyword>
<comment type="caution">
    <text evidence="1">The sequence shown here is derived from an EMBL/GenBank/DDBJ whole genome shotgun (WGS) entry which is preliminary data.</text>
</comment>
<evidence type="ECO:0000313" key="1">
    <source>
        <dbReference type="EMBL" id="KAK9793728.1"/>
    </source>
</evidence>
<reference evidence="1 2" key="1">
    <citation type="journal article" date="2024" name="Nat. Commun.">
        <title>Phylogenomics reveals the evolutionary origins of lichenization in chlorophyte algae.</title>
        <authorList>
            <person name="Puginier C."/>
            <person name="Libourel C."/>
            <person name="Otte J."/>
            <person name="Skaloud P."/>
            <person name="Haon M."/>
            <person name="Grisel S."/>
            <person name="Petersen M."/>
            <person name="Berrin J.G."/>
            <person name="Delaux P.M."/>
            <person name="Dal Grande F."/>
            <person name="Keller J."/>
        </authorList>
    </citation>
    <scope>NUCLEOTIDE SEQUENCE [LARGE SCALE GENOMIC DNA]</scope>
    <source>
        <strain evidence="1 2">SAG 2036</strain>
    </source>
</reference>
<dbReference type="Proteomes" id="UP001465755">
    <property type="component" value="Unassembled WGS sequence"/>
</dbReference>
<dbReference type="AlphaFoldDB" id="A0AAW1NT49"/>
<accession>A0AAW1NT49</accession>
<gene>
    <name evidence="1" type="ORF">WJX73_002519</name>
</gene>